<keyword evidence="2" id="KW-1185">Reference proteome</keyword>
<protein>
    <submittedName>
        <fullName evidence="1">Phosphoglycerate mutase</fullName>
    </submittedName>
</protein>
<comment type="caution">
    <text evidence="1">The sequence shown here is derived from an EMBL/GenBank/DDBJ whole genome shotgun (WGS) entry which is preliminary data.</text>
</comment>
<evidence type="ECO:0000313" key="2">
    <source>
        <dbReference type="Proteomes" id="UP001562159"/>
    </source>
</evidence>
<evidence type="ECO:0000313" key="1">
    <source>
        <dbReference type="EMBL" id="MEY2180871.1"/>
    </source>
</evidence>
<accession>A0ABV4AKF5</accession>
<dbReference type="Proteomes" id="UP001562159">
    <property type="component" value="Unassembled WGS sequence"/>
</dbReference>
<name>A0ABV4AKF5_9GAMM</name>
<proteinExistence type="predicted"/>
<organism evidence="1 2">
    <name type="scientific">Rhodanobacter humi</name>
    <dbReference type="NCBI Taxonomy" id="1888173"/>
    <lineage>
        <taxon>Bacteria</taxon>
        <taxon>Pseudomonadati</taxon>
        <taxon>Pseudomonadota</taxon>
        <taxon>Gammaproteobacteria</taxon>
        <taxon>Lysobacterales</taxon>
        <taxon>Rhodanobacteraceae</taxon>
        <taxon>Rhodanobacter</taxon>
    </lineage>
</organism>
<gene>
    <name evidence="1" type="ORF">AB7878_00395</name>
</gene>
<sequence length="304" mass="33261">MSTQPTQLWLPALDRFDAAHPLRRLLARADRLDDGPRERLAMLAAAFEGTGEQLPAAALVREHLAGDAGEAAWLNADPAWVQPDMNGVRLMACGSLSLQPDEAQACAQLLQPAFAEAGLQLEVTAPNHWQLRLPPDAPLPDFAAPEQALGEDLYQHLPQGAEGRPWRVLLNEVQVLLHQHPLNAARQARGLPPVNSVWWWGAGRLPSALRSAFAGVVGNDVLLRALAAHAGVPGQARTPSTVTTAPAGSLIDLQDVPAAELGRDWWPALQALAQRQPLHFAFAGGERWSWRPWHRWRFWRGASR</sequence>
<reference evidence="1 2" key="1">
    <citation type="submission" date="2024-07" db="EMBL/GenBank/DDBJ databases">
        <title>Molecular mechanisms and environmental adaptations of flagellar loss and biofilm growth of Rhodanobacter under environmental stress.</title>
        <authorList>
            <person name="Chen M."/>
        </authorList>
    </citation>
    <scope>NUCLEOTIDE SEQUENCE [LARGE SCALE GENOMIC DNA]</scope>
    <source>
        <strain evidence="1 2">RS22</strain>
    </source>
</reference>
<dbReference type="EMBL" id="JBGBPY010000001">
    <property type="protein sequence ID" value="MEY2180871.1"/>
    <property type="molecule type" value="Genomic_DNA"/>
</dbReference>